<dbReference type="EMBL" id="JAARYY010000005">
    <property type="protein sequence ID" value="MBC2244523.1"/>
    <property type="molecule type" value="Genomic_DNA"/>
</dbReference>
<sequence length="117" mass="12959">MRWIIGVLINAVLFVALSGFFTSFHVDGFTGAIIASFVLAILNMLVRPILFILTLPINFLTLGLFTFVLNALMLELTSFFLESYIQIDGFGTALLIALLMSLANMVINSVLWNKDPN</sequence>
<keyword evidence="1" id="KW-1133">Transmembrane helix</keyword>
<evidence type="ECO:0000313" key="18">
    <source>
        <dbReference type="EMBL" id="MBC2284658.1"/>
    </source>
</evidence>
<evidence type="ECO:0000313" key="36">
    <source>
        <dbReference type="Proteomes" id="UP000550367"/>
    </source>
</evidence>
<evidence type="ECO:0000313" key="11">
    <source>
        <dbReference type="EMBL" id="MBC1797599.1"/>
    </source>
</evidence>
<dbReference type="EMBL" id="JAARYD010000006">
    <property type="protein sequence ID" value="MBC2177714.1"/>
    <property type="molecule type" value="Genomic_DNA"/>
</dbReference>
<organism evidence="2 22">
    <name type="scientific">Listeria booriae</name>
    <dbReference type="NCBI Taxonomy" id="1552123"/>
    <lineage>
        <taxon>Bacteria</taxon>
        <taxon>Bacillati</taxon>
        <taxon>Bacillota</taxon>
        <taxon>Bacilli</taxon>
        <taxon>Bacillales</taxon>
        <taxon>Listeriaceae</taxon>
        <taxon>Listeria</taxon>
    </lineage>
</organism>
<dbReference type="Pfam" id="PF04020">
    <property type="entry name" value="Phage_holin_4_2"/>
    <property type="match status" value="1"/>
</dbReference>
<dbReference type="Proteomes" id="UP000541735">
    <property type="component" value="Unassembled WGS sequence"/>
</dbReference>
<evidence type="ECO:0000313" key="8">
    <source>
        <dbReference type="EMBL" id="MBC1616333.1"/>
    </source>
</evidence>
<feature type="transmembrane region" description="Helical" evidence="1">
    <location>
        <begin position="32"/>
        <end position="53"/>
    </location>
</feature>
<feature type="transmembrane region" description="Helical" evidence="1">
    <location>
        <begin position="7"/>
        <end position="26"/>
    </location>
</feature>
<evidence type="ECO:0000313" key="22">
    <source>
        <dbReference type="Proteomes" id="UP000029844"/>
    </source>
</evidence>
<evidence type="ECO:0000313" key="9">
    <source>
        <dbReference type="EMBL" id="MBC1779803.1"/>
    </source>
</evidence>
<evidence type="ECO:0000313" key="6">
    <source>
        <dbReference type="EMBL" id="MBC1562928.1"/>
    </source>
</evidence>
<keyword evidence="22" id="KW-1185">Reference proteome</keyword>
<dbReference type="AlphaFoldDB" id="A0A099VZD0"/>
<evidence type="ECO:0000313" key="21">
    <source>
        <dbReference type="EMBL" id="MBC2373170.1"/>
    </source>
</evidence>
<dbReference type="EMBL" id="JAARZT010000016">
    <property type="protein sequence ID" value="MBC2293486.1"/>
    <property type="molecule type" value="Genomic_DNA"/>
</dbReference>
<evidence type="ECO:0000313" key="24">
    <source>
        <dbReference type="Proteomes" id="UP000529446"/>
    </source>
</evidence>
<evidence type="ECO:0000313" key="2">
    <source>
        <dbReference type="EMBL" id="KGL38939.1"/>
    </source>
</evidence>
<dbReference type="Proteomes" id="UP000574104">
    <property type="component" value="Unassembled WGS sequence"/>
</dbReference>
<evidence type="ECO:0000313" key="19">
    <source>
        <dbReference type="EMBL" id="MBC2293486.1"/>
    </source>
</evidence>
<evidence type="ECO:0000313" key="17">
    <source>
        <dbReference type="EMBL" id="MBC2244523.1"/>
    </source>
</evidence>
<dbReference type="Proteomes" id="UP000541955">
    <property type="component" value="Unassembled WGS sequence"/>
</dbReference>
<comment type="caution">
    <text evidence="2">The sequence shown here is derived from an EMBL/GenBank/DDBJ whole genome shotgun (WGS) entry which is preliminary data.</text>
</comment>
<evidence type="ECO:0000313" key="33">
    <source>
        <dbReference type="Proteomes" id="UP000546806"/>
    </source>
</evidence>
<dbReference type="Proteomes" id="UP000585696">
    <property type="component" value="Unassembled WGS sequence"/>
</dbReference>
<evidence type="ECO:0000313" key="25">
    <source>
        <dbReference type="Proteomes" id="UP000532866"/>
    </source>
</evidence>
<evidence type="ECO:0000313" key="12">
    <source>
        <dbReference type="EMBL" id="MBC2005364.1"/>
    </source>
</evidence>
<gene>
    <name evidence="2" type="ORF">EP57_13470</name>
    <name evidence="3" type="ORF">HB759_11775</name>
    <name evidence="4" type="ORF">HB836_06870</name>
    <name evidence="6" type="ORF">HB902_12665</name>
    <name evidence="8" type="ORF">HB904_09040</name>
    <name evidence="7" type="ORF">HB907_12915</name>
    <name evidence="21" type="ORF">HBP98_14265</name>
    <name evidence="9" type="ORF">HCA46_13240</name>
    <name evidence="10" type="ORF">HCA52_02495</name>
    <name evidence="11" type="ORF">HCA55_12750</name>
    <name evidence="12" type="ORF">HCA78_16430</name>
    <name evidence="13" type="ORF">HCB06_10570</name>
    <name evidence="17" type="ORF">HCB25_10630</name>
    <name evidence="14" type="ORF">HCB26_12175</name>
    <name evidence="15" type="ORF">HCB27_13850</name>
    <name evidence="16" type="ORF">HCB35_12795</name>
    <name evidence="18" type="ORF">HCB69_09730</name>
    <name evidence="19" type="ORF">HCC36_09620</name>
    <name evidence="5" type="ORF">HCI99_06920</name>
    <name evidence="20" type="ORF">HCJ81_02245</name>
</gene>
<dbReference type="Proteomes" id="UP000565628">
    <property type="component" value="Unassembled WGS sequence"/>
</dbReference>
<keyword evidence="1" id="KW-0472">Membrane</keyword>
<dbReference type="Proteomes" id="UP000532866">
    <property type="component" value="Unassembled WGS sequence"/>
</dbReference>
<dbReference type="EMBL" id="JAARUV010000005">
    <property type="protein sequence ID" value="MBC1779803.1"/>
    <property type="molecule type" value="Genomic_DNA"/>
</dbReference>
<dbReference type="Proteomes" id="UP000546806">
    <property type="component" value="Unassembled WGS sequence"/>
</dbReference>
<evidence type="ECO:0000313" key="14">
    <source>
        <dbReference type="EMBL" id="MBC2167327.1"/>
    </source>
</evidence>
<evidence type="ECO:0000313" key="5">
    <source>
        <dbReference type="EMBL" id="MBC1491554.1"/>
    </source>
</evidence>
<keyword evidence="1" id="KW-0812">Transmembrane</keyword>
<evidence type="ECO:0000313" key="10">
    <source>
        <dbReference type="EMBL" id="MBC1792272.1"/>
    </source>
</evidence>
<accession>A0A099VZD0</accession>
<evidence type="ECO:0000313" key="13">
    <source>
        <dbReference type="EMBL" id="MBC2117059.1"/>
    </source>
</evidence>
<dbReference type="Proteomes" id="UP000544413">
    <property type="component" value="Unassembled WGS sequence"/>
</dbReference>
<dbReference type="PANTHER" id="PTHR37309">
    <property type="entry name" value="SLR0284 PROTEIN"/>
    <property type="match status" value="1"/>
</dbReference>
<dbReference type="EMBL" id="JAAROL010000004">
    <property type="protein sequence ID" value="MBC1332616.1"/>
    <property type="molecule type" value="Genomic_DNA"/>
</dbReference>
<protein>
    <submittedName>
        <fullName evidence="2">Membrane protein</fullName>
    </submittedName>
    <submittedName>
        <fullName evidence="3">Phage holin family protein</fullName>
    </submittedName>
</protein>
<dbReference type="EMBL" id="JAARPT010000003">
    <property type="protein sequence ID" value="MBC1401320.1"/>
    <property type="molecule type" value="Genomic_DNA"/>
</dbReference>
<evidence type="ECO:0000313" key="3">
    <source>
        <dbReference type="EMBL" id="MBC1332616.1"/>
    </source>
</evidence>
<dbReference type="Proteomes" id="UP000539064">
    <property type="component" value="Unassembled WGS sequence"/>
</dbReference>
<evidence type="ECO:0000313" key="30">
    <source>
        <dbReference type="Proteomes" id="UP000543005"/>
    </source>
</evidence>
<dbReference type="PANTHER" id="PTHR37309:SF1">
    <property type="entry name" value="SLR0284 PROTEIN"/>
    <property type="match status" value="1"/>
</dbReference>
<evidence type="ECO:0000313" key="23">
    <source>
        <dbReference type="Proteomes" id="UP000519573"/>
    </source>
</evidence>
<dbReference type="Proteomes" id="UP000543005">
    <property type="component" value="Unassembled WGS sequence"/>
</dbReference>
<evidence type="ECO:0000313" key="29">
    <source>
        <dbReference type="Proteomes" id="UP000541955"/>
    </source>
</evidence>
<reference evidence="2 22" key="1">
    <citation type="submission" date="2014-05" db="EMBL/GenBank/DDBJ databases">
        <title>Novel Listeriaceae from food processing environments.</title>
        <authorList>
            <person name="den Bakker H.C."/>
        </authorList>
    </citation>
    <scope>NUCLEOTIDE SEQUENCE [LARGE SCALE GENOMIC DNA]</scope>
    <source>
        <strain evidence="2 22">FSL A5-0281</strain>
    </source>
</reference>
<dbReference type="OrthoDB" id="7205479at2"/>
<dbReference type="EMBL" id="JAARRU010000004">
    <property type="protein sequence ID" value="MBC1566306.1"/>
    <property type="molecule type" value="Genomic_DNA"/>
</dbReference>
<evidence type="ECO:0000313" key="26">
    <source>
        <dbReference type="Proteomes" id="UP000533953"/>
    </source>
</evidence>
<dbReference type="EMBL" id="JAASWV010000002">
    <property type="protein sequence ID" value="MBC2309688.1"/>
    <property type="molecule type" value="Genomic_DNA"/>
</dbReference>
<dbReference type="Proteomes" id="UP000519573">
    <property type="component" value="Unassembled WGS sequence"/>
</dbReference>
<dbReference type="Proteomes" id="UP000550367">
    <property type="component" value="Unassembled WGS sequence"/>
</dbReference>
<dbReference type="Proteomes" id="UP000029844">
    <property type="component" value="Unassembled WGS sequence"/>
</dbReference>
<evidence type="ECO:0000313" key="20">
    <source>
        <dbReference type="EMBL" id="MBC2309688.1"/>
    </source>
</evidence>
<evidence type="ECO:0000313" key="41">
    <source>
        <dbReference type="Proteomes" id="UP000586951"/>
    </source>
</evidence>
<evidence type="ECO:0000313" key="32">
    <source>
        <dbReference type="Proteomes" id="UP000546244"/>
    </source>
</evidence>
<dbReference type="RefSeq" id="WP_036087388.1">
    <property type="nucleotide sequence ID" value="NZ_CBCSHQ010000003.1"/>
</dbReference>
<dbReference type="EMBL" id="JAARZA010000005">
    <property type="protein sequence ID" value="MBC2241349.1"/>
    <property type="molecule type" value="Genomic_DNA"/>
</dbReference>
<dbReference type="STRING" id="1552123.EP57_13470"/>
<dbReference type="Proteomes" id="UP000529446">
    <property type="component" value="Unassembled WGS sequence"/>
</dbReference>
<evidence type="ECO:0000313" key="40">
    <source>
        <dbReference type="Proteomes" id="UP000585696"/>
    </source>
</evidence>
<evidence type="ECO:0000313" key="37">
    <source>
        <dbReference type="Proteomes" id="UP000553016"/>
    </source>
</evidence>
<dbReference type="GeneID" id="58718351"/>
<dbReference type="EMBL" id="JAARRW010000005">
    <property type="protein sequence ID" value="MBC1562928.1"/>
    <property type="molecule type" value="Genomic_DNA"/>
</dbReference>
<dbReference type="Proteomes" id="UP000547643">
    <property type="component" value="Unassembled WGS sequence"/>
</dbReference>
<feature type="transmembrane region" description="Helical" evidence="1">
    <location>
        <begin position="93"/>
        <end position="112"/>
    </location>
</feature>
<dbReference type="EMBL" id="JAASTX010000007">
    <property type="protein sequence ID" value="MBC1491554.1"/>
    <property type="molecule type" value="Genomic_DNA"/>
</dbReference>
<evidence type="ECO:0000313" key="4">
    <source>
        <dbReference type="EMBL" id="MBC1401320.1"/>
    </source>
</evidence>
<dbReference type="EMBL" id="JAARVG010000002">
    <property type="protein sequence ID" value="MBC1792272.1"/>
    <property type="molecule type" value="Genomic_DNA"/>
</dbReference>
<evidence type="ECO:0000256" key="1">
    <source>
        <dbReference type="SAM" id="Phobius"/>
    </source>
</evidence>
<evidence type="ECO:0000313" key="15">
    <source>
        <dbReference type="EMBL" id="MBC2177714.1"/>
    </source>
</evidence>
<evidence type="ECO:0000313" key="38">
    <source>
        <dbReference type="Proteomes" id="UP000565628"/>
    </source>
</evidence>
<proteinExistence type="predicted"/>
<evidence type="ECO:0000313" key="39">
    <source>
        <dbReference type="Proteomes" id="UP000574104"/>
    </source>
</evidence>
<name>A0A099VZD0_9LIST</name>
<dbReference type="Proteomes" id="UP000546244">
    <property type="component" value="Unassembled WGS sequence"/>
</dbReference>
<dbReference type="EMBL" id="JAARXI010000005">
    <property type="protein sequence ID" value="MBC2117059.1"/>
    <property type="molecule type" value="Genomic_DNA"/>
</dbReference>
<evidence type="ECO:0000313" key="27">
    <source>
        <dbReference type="Proteomes" id="UP000539064"/>
    </source>
</evidence>
<feature type="transmembrane region" description="Helical" evidence="1">
    <location>
        <begin position="60"/>
        <end position="81"/>
    </location>
</feature>
<dbReference type="EMBL" id="JAARSH010000005">
    <property type="protein sequence ID" value="MBC1616333.1"/>
    <property type="molecule type" value="Genomic_DNA"/>
</dbReference>
<evidence type="ECO:0000313" key="28">
    <source>
        <dbReference type="Proteomes" id="UP000541735"/>
    </source>
</evidence>
<evidence type="ECO:0000313" key="35">
    <source>
        <dbReference type="Proteomes" id="UP000548082"/>
    </source>
</evidence>
<dbReference type="EMBL" id="JAARZS010000023">
    <property type="protein sequence ID" value="MBC2284658.1"/>
    <property type="molecule type" value="Genomic_DNA"/>
</dbReference>
<dbReference type="Proteomes" id="UP000586951">
    <property type="component" value="Unassembled WGS sequence"/>
</dbReference>
<dbReference type="EMBL" id="JAARWW010000010">
    <property type="protein sequence ID" value="MBC2005364.1"/>
    <property type="molecule type" value="Genomic_DNA"/>
</dbReference>
<dbReference type="EMBL" id="JAARVD010000006">
    <property type="protein sequence ID" value="MBC1797599.1"/>
    <property type="molecule type" value="Genomic_DNA"/>
</dbReference>
<dbReference type="Proteomes" id="UP000533953">
    <property type="component" value="Unassembled WGS sequence"/>
</dbReference>
<evidence type="ECO:0000313" key="34">
    <source>
        <dbReference type="Proteomes" id="UP000547643"/>
    </source>
</evidence>
<evidence type="ECO:0000313" key="16">
    <source>
        <dbReference type="EMBL" id="MBC2241349.1"/>
    </source>
</evidence>
<dbReference type="EMBL" id="JAARMV010000004">
    <property type="protein sequence ID" value="MBC2373170.1"/>
    <property type="molecule type" value="Genomic_DNA"/>
</dbReference>
<evidence type="ECO:0000313" key="31">
    <source>
        <dbReference type="Proteomes" id="UP000544413"/>
    </source>
</evidence>
<dbReference type="EMBL" id="JNFA01000028">
    <property type="protein sequence ID" value="KGL38939.1"/>
    <property type="molecule type" value="Genomic_DNA"/>
</dbReference>
<dbReference type="eggNOG" id="COG1950">
    <property type="taxonomic scope" value="Bacteria"/>
</dbReference>
<evidence type="ECO:0000313" key="7">
    <source>
        <dbReference type="EMBL" id="MBC1566306.1"/>
    </source>
</evidence>
<dbReference type="Proteomes" id="UP000553016">
    <property type="component" value="Unassembled WGS sequence"/>
</dbReference>
<dbReference type="InterPro" id="IPR007165">
    <property type="entry name" value="Phage_holin_4_2"/>
</dbReference>
<reference evidence="23 24" key="2">
    <citation type="submission" date="2020-03" db="EMBL/GenBank/DDBJ databases">
        <title>Soil Listeria distribution.</title>
        <authorList>
            <person name="Liao J."/>
            <person name="Wiedmann M."/>
        </authorList>
    </citation>
    <scope>NUCLEOTIDE SEQUENCE [LARGE SCALE GENOMIC DNA]</scope>
    <source>
        <strain evidence="20 38">FSL L7-0039</strain>
        <strain evidence="19 30">FSL L7-0051</strain>
        <strain evidence="18 40">FSL L7-0054</strain>
        <strain evidence="16 37">FSL L7-0149</strain>
        <strain evidence="17 36">FSL L7-0153</strain>
        <strain evidence="14 23">FSL L7-0245</strain>
        <strain evidence="15 28">FSL L7-0259</strain>
        <strain evidence="13 24">FSL L7-0360</strain>
        <strain evidence="12 33">FSL L7-0435</strain>
        <strain evidence="10 27">FSL L7-0978</strain>
        <strain evidence="11 35">FSL L7-0990</strain>
        <strain evidence="9 34">FSL L7-1017</strain>
        <strain evidence="8 39">FSL L7-1299</strain>
        <strain evidence="6 29">FSL L7-1387</strain>
        <strain evidence="7 41">FSL L7-1427</strain>
        <strain evidence="5 26">FSL L7-1547</strain>
        <strain evidence="4 31">FSL L7-1658</strain>
        <strain evidence="3 25">FSL L7-1833</strain>
        <strain evidence="21 32">FSL L7-1850</strain>
    </source>
</reference>
<dbReference type="EMBL" id="JAARYH010000005">
    <property type="protein sequence ID" value="MBC2167327.1"/>
    <property type="molecule type" value="Genomic_DNA"/>
</dbReference>
<dbReference type="Proteomes" id="UP000548082">
    <property type="component" value="Unassembled WGS sequence"/>
</dbReference>